<proteinExistence type="predicted"/>
<dbReference type="AlphaFoldDB" id="A0A2H9ZQT7"/>
<reference evidence="1 2" key="1">
    <citation type="journal article" date="2017" name="Nature">
        <title>The Apostasia genome and the evolution of orchids.</title>
        <authorList>
            <person name="Zhang G.Q."/>
            <person name="Liu K.W."/>
            <person name="Li Z."/>
            <person name="Lohaus R."/>
            <person name="Hsiao Y.Y."/>
            <person name="Niu S.C."/>
            <person name="Wang J.Y."/>
            <person name="Lin Y.C."/>
            <person name="Xu Q."/>
            <person name="Chen L.J."/>
            <person name="Yoshida K."/>
            <person name="Fujiwara S."/>
            <person name="Wang Z.W."/>
            <person name="Zhang Y.Q."/>
            <person name="Mitsuda N."/>
            <person name="Wang M."/>
            <person name="Liu G.H."/>
            <person name="Pecoraro L."/>
            <person name="Huang H.X."/>
            <person name="Xiao X.J."/>
            <person name="Lin M."/>
            <person name="Wu X.Y."/>
            <person name="Wu W.L."/>
            <person name="Chen Y.Y."/>
            <person name="Chang S.B."/>
            <person name="Sakamoto S."/>
            <person name="Ohme-Takagi M."/>
            <person name="Yagi M."/>
            <person name="Zeng S.J."/>
            <person name="Shen C.Y."/>
            <person name="Yeh C.M."/>
            <person name="Luo Y.B."/>
            <person name="Tsai W.C."/>
            <person name="Van de Peer Y."/>
            <person name="Liu Z.J."/>
        </authorList>
    </citation>
    <scope>NUCLEOTIDE SEQUENCE [LARGE SCALE GENOMIC DNA]</scope>
    <source>
        <strain evidence="2">cv. Shenzhen</strain>
        <tissue evidence="1">Stem</tissue>
    </source>
</reference>
<protein>
    <submittedName>
        <fullName evidence="1">Uncharacterized protein</fullName>
    </submittedName>
</protein>
<sequence length="67" mass="8030">MLQKDKMNLLTEAIKSLDDQYKEDIREIRGELAEESHNSDHFSRPEFFIPQVSRKPRPQKFVPLVFR</sequence>
<keyword evidence="2" id="KW-1185">Reference proteome</keyword>
<gene>
    <name evidence="1" type="ORF">AXF42_Ash010988</name>
</gene>
<accession>A0A2H9ZQT7</accession>
<organism evidence="1 2">
    <name type="scientific">Apostasia shenzhenica</name>
    <dbReference type="NCBI Taxonomy" id="1088818"/>
    <lineage>
        <taxon>Eukaryota</taxon>
        <taxon>Viridiplantae</taxon>
        <taxon>Streptophyta</taxon>
        <taxon>Embryophyta</taxon>
        <taxon>Tracheophyta</taxon>
        <taxon>Spermatophyta</taxon>
        <taxon>Magnoliopsida</taxon>
        <taxon>Liliopsida</taxon>
        <taxon>Asparagales</taxon>
        <taxon>Orchidaceae</taxon>
        <taxon>Apostasioideae</taxon>
        <taxon>Apostasia</taxon>
    </lineage>
</organism>
<evidence type="ECO:0000313" key="1">
    <source>
        <dbReference type="EMBL" id="PKA45648.1"/>
    </source>
</evidence>
<dbReference type="Proteomes" id="UP000236161">
    <property type="component" value="Unassembled WGS sequence"/>
</dbReference>
<name>A0A2H9ZQT7_9ASPA</name>
<evidence type="ECO:0000313" key="2">
    <source>
        <dbReference type="Proteomes" id="UP000236161"/>
    </source>
</evidence>
<dbReference type="EMBL" id="KZ454830">
    <property type="protein sequence ID" value="PKA45648.1"/>
    <property type="molecule type" value="Genomic_DNA"/>
</dbReference>